<accession>A0ABX3WKH7</accession>
<dbReference type="EMBL" id="MTAC01000016">
    <property type="protein sequence ID" value="OSI34352.1"/>
    <property type="molecule type" value="Genomic_DNA"/>
</dbReference>
<name>A0ABX3WKH7_9NEIS</name>
<evidence type="ECO:0000313" key="2">
    <source>
        <dbReference type="Proteomes" id="UP000193346"/>
    </source>
</evidence>
<organism evidence="1 2">
    <name type="scientific">Neisseria dumasiana</name>
    <dbReference type="NCBI Taxonomy" id="1931275"/>
    <lineage>
        <taxon>Bacteria</taxon>
        <taxon>Pseudomonadati</taxon>
        <taxon>Pseudomonadota</taxon>
        <taxon>Betaproteobacteria</taxon>
        <taxon>Neisseriales</taxon>
        <taxon>Neisseriaceae</taxon>
        <taxon>Neisseria</taxon>
    </lineage>
</organism>
<dbReference type="NCBIfam" id="TIGR02620">
    <property type="entry name" value="cas_VVA1548"/>
    <property type="match status" value="1"/>
</dbReference>
<dbReference type="Proteomes" id="UP000193346">
    <property type="component" value="Unassembled WGS sequence"/>
</dbReference>
<dbReference type="Pfam" id="PF09652">
    <property type="entry name" value="Cas_VVA1548"/>
    <property type="match status" value="1"/>
</dbReference>
<evidence type="ECO:0000313" key="1">
    <source>
        <dbReference type="EMBL" id="OSI34352.1"/>
    </source>
</evidence>
<gene>
    <name evidence="1" type="ORF">BV913_07350</name>
</gene>
<proteinExistence type="predicted"/>
<dbReference type="InterPro" id="IPR013443">
    <property type="entry name" value="CRISPR-assoc_prot_Csx16"/>
</dbReference>
<sequence length="97" mass="11089">MVYFVSRHQGAIEWMKHQTEWKVDCFLPHLDTAKIEAGDMVLGTLPLHLAAEVCVKGAAFYFLQLPQKLQLRGSEYSADEMNGMGACLRRFDVRAWD</sequence>
<keyword evidence="2" id="KW-1185">Reference proteome</keyword>
<comment type="caution">
    <text evidence="1">The sequence shown here is derived from an EMBL/GenBank/DDBJ whole genome shotgun (WGS) entry which is preliminary data.</text>
</comment>
<reference evidence="1 2" key="1">
    <citation type="submission" date="2017-01" db="EMBL/GenBank/DDBJ databases">
        <authorList>
            <person name="Wolfgang W.J."/>
            <person name="Cole J."/>
            <person name="Wroblewski D."/>
            <person name="Mcginnis J."/>
            <person name="Musser K.A."/>
        </authorList>
    </citation>
    <scope>NUCLEOTIDE SEQUENCE [LARGE SCALE GENOMIC DNA]</scope>
    <source>
        <strain evidence="1 2">93087</strain>
    </source>
</reference>
<protein>
    <submittedName>
        <fullName evidence="1">CRISPR-associated protein</fullName>
    </submittedName>
</protein>
<dbReference type="RefSeq" id="WP_085418490.1">
    <property type="nucleotide sequence ID" value="NZ_MTAC01000016.1"/>
</dbReference>